<evidence type="ECO:0000313" key="5">
    <source>
        <dbReference type="Proteomes" id="UP001189624"/>
    </source>
</evidence>
<dbReference type="EMBL" id="OY731398">
    <property type="protein sequence ID" value="CAJ1865494.1"/>
    <property type="molecule type" value="Genomic_DNA"/>
</dbReference>
<dbReference type="InterPro" id="IPR000008">
    <property type="entry name" value="C2_dom"/>
</dbReference>
<keyword evidence="2" id="KW-0106">Calcium</keyword>
<dbReference type="Proteomes" id="UP001189624">
    <property type="component" value="Chromosome 1"/>
</dbReference>
<protein>
    <recommendedName>
        <fullName evidence="3">C2 domain-containing protein</fullName>
    </recommendedName>
</protein>
<dbReference type="GO" id="GO:0046872">
    <property type="term" value="F:metal ion binding"/>
    <property type="evidence" value="ECO:0007669"/>
    <property type="project" value="UniProtKB-KW"/>
</dbReference>
<accession>A0AA86S2R3</accession>
<dbReference type="SMART" id="SM00239">
    <property type="entry name" value="C2"/>
    <property type="match status" value="1"/>
</dbReference>
<evidence type="ECO:0000256" key="1">
    <source>
        <dbReference type="ARBA" id="ARBA00022723"/>
    </source>
</evidence>
<name>A0AA86S2R3_9FABA</name>
<feature type="domain" description="C2" evidence="3">
    <location>
        <begin position="1"/>
        <end position="109"/>
    </location>
</feature>
<dbReference type="PROSITE" id="PS50004">
    <property type="entry name" value="C2"/>
    <property type="match status" value="1"/>
</dbReference>
<proteinExistence type="predicted"/>
<reference evidence="4" key="1">
    <citation type="submission" date="2023-10" db="EMBL/GenBank/DDBJ databases">
        <authorList>
            <person name="Domelevo Entfellner J.-B."/>
        </authorList>
    </citation>
    <scope>NUCLEOTIDE SEQUENCE</scope>
</reference>
<dbReference type="SUPFAM" id="SSF49562">
    <property type="entry name" value="C2 domain (Calcium/lipid-binding domain, CaLB)"/>
    <property type="match status" value="1"/>
</dbReference>
<keyword evidence="1" id="KW-0479">Metal-binding</keyword>
<evidence type="ECO:0000256" key="2">
    <source>
        <dbReference type="ARBA" id="ARBA00022837"/>
    </source>
</evidence>
<dbReference type="Pfam" id="PF00168">
    <property type="entry name" value="C2"/>
    <property type="match status" value="1"/>
</dbReference>
<evidence type="ECO:0000313" key="4">
    <source>
        <dbReference type="EMBL" id="CAJ1865494.1"/>
    </source>
</evidence>
<dbReference type="PANTHER" id="PTHR46502:SF15">
    <property type="entry name" value="16 KDA PHLOEM PROTEIN 1"/>
    <property type="match status" value="1"/>
</dbReference>
<dbReference type="Gene3D" id="2.60.40.150">
    <property type="entry name" value="C2 domain"/>
    <property type="match status" value="1"/>
</dbReference>
<dbReference type="Gramene" id="rna-AYBTSS11_LOCUS2284">
    <property type="protein sequence ID" value="CAJ1865494.1"/>
    <property type="gene ID" value="gene-AYBTSS11_LOCUS2284"/>
</dbReference>
<sequence>MAIGFMEVQLLKAKGLCDTDIFGRMDPYAVIQYNGEEQRSSVAKGQGRNPAWNEKFVFKVQYPTQSKSYKIFLRIMDKDFLSADDFVGQAIVYVEDVLAIGVEKGAAELKPTKFRVIRADQSYCGEIDVGVSFKIKKQFYNQLSRLSSVVERVAFNHVVVGSIPTDGE</sequence>
<dbReference type="PANTHER" id="PTHR46502">
    <property type="entry name" value="C2 DOMAIN-CONTAINING"/>
    <property type="match status" value="1"/>
</dbReference>
<dbReference type="AlphaFoldDB" id="A0AA86S2R3"/>
<keyword evidence="5" id="KW-1185">Reference proteome</keyword>
<gene>
    <name evidence="4" type="ORF">AYBTSS11_LOCUS2284</name>
</gene>
<organism evidence="4 5">
    <name type="scientific">Sphenostylis stenocarpa</name>
    <dbReference type="NCBI Taxonomy" id="92480"/>
    <lineage>
        <taxon>Eukaryota</taxon>
        <taxon>Viridiplantae</taxon>
        <taxon>Streptophyta</taxon>
        <taxon>Embryophyta</taxon>
        <taxon>Tracheophyta</taxon>
        <taxon>Spermatophyta</taxon>
        <taxon>Magnoliopsida</taxon>
        <taxon>eudicotyledons</taxon>
        <taxon>Gunneridae</taxon>
        <taxon>Pentapetalae</taxon>
        <taxon>rosids</taxon>
        <taxon>fabids</taxon>
        <taxon>Fabales</taxon>
        <taxon>Fabaceae</taxon>
        <taxon>Papilionoideae</taxon>
        <taxon>50 kb inversion clade</taxon>
        <taxon>NPAAA clade</taxon>
        <taxon>indigoferoid/millettioid clade</taxon>
        <taxon>Phaseoleae</taxon>
        <taxon>Sphenostylis</taxon>
    </lineage>
</organism>
<dbReference type="InterPro" id="IPR035892">
    <property type="entry name" value="C2_domain_sf"/>
</dbReference>
<evidence type="ECO:0000259" key="3">
    <source>
        <dbReference type="PROSITE" id="PS50004"/>
    </source>
</evidence>